<evidence type="ECO:0000256" key="1">
    <source>
        <dbReference type="SAM" id="Phobius"/>
    </source>
</evidence>
<dbReference type="AlphaFoldDB" id="A0A5B7I6U6"/>
<sequence length="68" mass="7766">MFVSITIFGLPLSSSFFSFFSSSFPPFILHLLLSSPIYTYAPFQVSYLTSSILGHIFTLRLCTIRPFY</sequence>
<name>A0A5B7I6U6_PORTR</name>
<keyword evidence="1" id="KW-0812">Transmembrane</keyword>
<comment type="caution">
    <text evidence="2">The sequence shown here is derived from an EMBL/GenBank/DDBJ whole genome shotgun (WGS) entry which is preliminary data.</text>
</comment>
<reference evidence="2 3" key="1">
    <citation type="submission" date="2019-05" db="EMBL/GenBank/DDBJ databases">
        <title>Another draft genome of Portunus trituberculatus and its Hox gene families provides insights of decapod evolution.</title>
        <authorList>
            <person name="Jeong J.-H."/>
            <person name="Song I."/>
            <person name="Kim S."/>
            <person name="Choi T."/>
            <person name="Kim D."/>
            <person name="Ryu S."/>
            <person name="Kim W."/>
        </authorList>
    </citation>
    <scope>NUCLEOTIDE SEQUENCE [LARGE SCALE GENOMIC DNA]</scope>
    <source>
        <tissue evidence="2">Muscle</tissue>
    </source>
</reference>
<keyword evidence="1" id="KW-0472">Membrane</keyword>
<proteinExistence type="predicted"/>
<gene>
    <name evidence="2" type="ORF">E2C01_075733</name>
</gene>
<feature type="transmembrane region" description="Helical" evidence="1">
    <location>
        <begin position="45"/>
        <end position="63"/>
    </location>
</feature>
<evidence type="ECO:0000313" key="3">
    <source>
        <dbReference type="Proteomes" id="UP000324222"/>
    </source>
</evidence>
<keyword evidence="3" id="KW-1185">Reference proteome</keyword>
<dbReference type="EMBL" id="VSRR010056027">
    <property type="protein sequence ID" value="MPC81131.1"/>
    <property type="molecule type" value="Genomic_DNA"/>
</dbReference>
<dbReference type="Proteomes" id="UP000324222">
    <property type="component" value="Unassembled WGS sequence"/>
</dbReference>
<accession>A0A5B7I6U6</accession>
<evidence type="ECO:0000313" key="2">
    <source>
        <dbReference type="EMBL" id="MPC81131.1"/>
    </source>
</evidence>
<organism evidence="2 3">
    <name type="scientific">Portunus trituberculatus</name>
    <name type="common">Swimming crab</name>
    <name type="synonym">Neptunus trituberculatus</name>
    <dbReference type="NCBI Taxonomy" id="210409"/>
    <lineage>
        <taxon>Eukaryota</taxon>
        <taxon>Metazoa</taxon>
        <taxon>Ecdysozoa</taxon>
        <taxon>Arthropoda</taxon>
        <taxon>Crustacea</taxon>
        <taxon>Multicrustacea</taxon>
        <taxon>Malacostraca</taxon>
        <taxon>Eumalacostraca</taxon>
        <taxon>Eucarida</taxon>
        <taxon>Decapoda</taxon>
        <taxon>Pleocyemata</taxon>
        <taxon>Brachyura</taxon>
        <taxon>Eubrachyura</taxon>
        <taxon>Portunoidea</taxon>
        <taxon>Portunidae</taxon>
        <taxon>Portuninae</taxon>
        <taxon>Portunus</taxon>
    </lineage>
</organism>
<feature type="transmembrane region" description="Helical" evidence="1">
    <location>
        <begin position="12"/>
        <end position="33"/>
    </location>
</feature>
<protein>
    <submittedName>
        <fullName evidence="2">Uncharacterized protein</fullName>
    </submittedName>
</protein>
<keyword evidence="1" id="KW-1133">Transmembrane helix</keyword>